<evidence type="ECO:0000259" key="15">
    <source>
        <dbReference type="Pfam" id="PF02823"/>
    </source>
</evidence>
<feature type="coiled-coil region" evidence="14">
    <location>
        <begin position="93"/>
        <end position="136"/>
    </location>
</feature>
<keyword evidence="10 12" id="KW-0139">CF(1)</keyword>
<dbReference type="InterPro" id="IPR020546">
    <property type="entry name" value="ATP_synth_F1_dsu/esu_N"/>
</dbReference>
<dbReference type="GO" id="GO:0005886">
    <property type="term" value="C:plasma membrane"/>
    <property type="evidence" value="ECO:0007669"/>
    <property type="project" value="UniProtKB-SubCell"/>
</dbReference>
<keyword evidence="9 12" id="KW-0472">Membrane</keyword>
<evidence type="ECO:0000256" key="3">
    <source>
        <dbReference type="ARBA" id="ARBA00005712"/>
    </source>
</evidence>
<dbReference type="GeneID" id="78362456"/>
<dbReference type="PANTHER" id="PTHR13822">
    <property type="entry name" value="ATP SYNTHASE DELTA/EPSILON CHAIN"/>
    <property type="match status" value="1"/>
</dbReference>
<dbReference type="InterPro" id="IPR036771">
    <property type="entry name" value="ATPsynth_dsu/esu_N"/>
</dbReference>
<protein>
    <recommendedName>
        <fullName evidence="12">ATP synthase epsilon chain</fullName>
    </recommendedName>
    <alternativeName>
        <fullName evidence="12">ATP synthase F1 sector epsilon subunit</fullName>
    </alternativeName>
    <alternativeName>
        <fullName evidence="12">F-ATPase epsilon subunit</fullName>
    </alternativeName>
</protein>
<evidence type="ECO:0000256" key="4">
    <source>
        <dbReference type="ARBA" id="ARBA00011648"/>
    </source>
</evidence>
<name>A0A227KPS0_9BURK</name>
<dbReference type="EMBL" id="NHMP01000002">
    <property type="protein sequence ID" value="OXE50139.1"/>
    <property type="molecule type" value="Genomic_DNA"/>
</dbReference>
<keyword evidence="5 12" id="KW-0813">Transport</keyword>
<keyword evidence="14" id="KW-0175">Coiled coil</keyword>
<evidence type="ECO:0000313" key="17">
    <source>
        <dbReference type="Proteomes" id="UP000214610"/>
    </source>
</evidence>
<organism evidence="16 17">
    <name type="scientific">Turicimonas muris</name>
    <dbReference type="NCBI Taxonomy" id="1796652"/>
    <lineage>
        <taxon>Bacteria</taxon>
        <taxon>Pseudomonadati</taxon>
        <taxon>Pseudomonadota</taxon>
        <taxon>Betaproteobacteria</taxon>
        <taxon>Burkholderiales</taxon>
        <taxon>Sutterellaceae</taxon>
        <taxon>Turicimonas</taxon>
    </lineage>
</organism>
<comment type="caution">
    <text evidence="16">The sequence shown here is derived from an EMBL/GenBank/DDBJ whole genome shotgun (WGS) entry which is preliminary data.</text>
</comment>
<dbReference type="NCBIfam" id="NF001847">
    <property type="entry name" value="PRK00571.1-4"/>
    <property type="match status" value="1"/>
</dbReference>
<evidence type="ECO:0000256" key="2">
    <source>
        <dbReference type="ARBA" id="ARBA00004202"/>
    </source>
</evidence>
<evidence type="ECO:0000256" key="11">
    <source>
        <dbReference type="ARBA" id="ARBA00023310"/>
    </source>
</evidence>
<comment type="function">
    <text evidence="1 12">Produces ATP from ADP in the presence of a proton gradient across the membrane.</text>
</comment>
<feature type="domain" description="ATP synthase F1 complex delta/epsilon subunit N-terminal" evidence="15">
    <location>
        <begin position="5"/>
        <end position="85"/>
    </location>
</feature>
<evidence type="ECO:0000256" key="10">
    <source>
        <dbReference type="ARBA" id="ARBA00023196"/>
    </source>
</evidence>
<sequence length="138" mass="15017">MSKKLKVDVVNAEESLFSGEAEFVALPGIEGELGILPGHTPLITLIRPGLVRIRKEGQEGEDEFFVAGGVLEVQPNNVIVLADVAIRSKDLDEAKAKEAMDRAKEAAKNASSQIEVAKLEAEISMLAEQLRILQKLKR</sequence>
<evidence type="ECO:0000256" key="14">
    <source>
        <dbReference type="SAM" id="Coils"/>
    </source>
</evidence>
<dbReference type="NCBIfam" id="TIGR01216">
    <property type="entry name" value="ATP_synt_epsi"/>
    <property type="match status" value="1"/>
</dbReference>
<evidence type="ECO:0000256" key="7">
    <source>
        <dbReference type="ARBA" id="ARBA00022781"/>
    </source>
</evidence>
<dbReference type="Pfam" id="PF02823">
    <property type="entry name" value="ATP-synt_DE_N"/>
    <property type="match status" value="1"/>
</dbReference>
<keyword evidence="11 12" id="KW-0066">ATP synthesis</keyword>
<dbReference type="GO" id="GO:0046933">
    <property type="term" value="F:proton-transporting ATP synthase activity, rotational mechanism"/>
    <property type="evidence" value="ECO:0007669"/>
    <property type="project" value="UniProtKB-UniRule"/>
</dbReference>
<keyword evidence="8 12" id="KW-0406">Ion transport</keyword>
<evidence type="ECO:0000256" key="6">
    <source>
        <dbReference type="ARBA" id="ARBA00022475"/>
    </source>
</evidence>
<evidence type="ECO:0000256" key="12">
    <source>
        <dbReference type="HAMAP-Rule" id="MF_00530"/>
    </source>
</evidence>
<dbReference type="CDD" id="cd12152">
    <property type="entry name" value="F1-ATPase_delta"/>
    <property type="match status" value="1"/>
</dbReference>
<dbReference type="GO" id="GO:0045259">
    <property type="term" value="C:proton-transporting ATP synthase complex"/>
    <property type="evidence" value="ECO:0007669"/>
    <property type="project" value="UniProtKB-KW"/>
</dbReference>
<keyword evidence="17" id="KW-1185">Reference proteome</keyword>
<keyword evidence="6 12" id="KW-1003">Cell membrane</keyword>
<dbReference type="Proteomes" id="UP000214610">
    <property type="component" value="Unassembled WGS sequence"/>
</dbReference>
<proteinExistence type="inferred from homology"/>
<evidence type="ECO:0000256" key="8">
    <source>
        <dbReference type="ARBA" id="ARBA00023065"/>
    </source>
</evidence>
<comment type="subunit">
    <text evidence="4 12 13">F-type ATPases have 2 components, CF(1) - the catalytic core - and CF(0) - the membrane proton channel. CF(1) has five subunits: alpha(3), beta(3), gamma(1), delta(1), epsilon(1). CF(0) has three main subunits: a, b and c.</text>
</comment>
<dbReference type="SUPFAM" id="SSF46604">
    <property type="entry name" value="Epsilon subunit of F1F0-ATP synthase C-terminal domain"/>
    <property type="match status" value="1"/>
</dbReference>
<dbReference type="InterPro" id="IPR001469">
    <property type="entry name" value="ATP_synth_F1_dsu/esu"/>
</dbReference>
<evidence type="ECO:0000256" key="1">
    <source>
        <dbReference type="ARBA" id="ARBA00003543"/>
    </source>
</evidence>
<evidence type="ECO:0000256" key="5">
    <source>
        <dbReference type="ARBA" id="ARBA00022448"/>
    </source>
</evidence>
<accession>A0A227KPS0</accession>
<comment type="subcellular location">
    <subcellularLocation>
        <location evidence="2 12">Cell membrane</location>
        <topology evidence="2 12">Peripheral membrane protein</topology>
    </subcellularLocation>
</comment>
<evidence type="ECO:0000256" key="13">
    <source>
        <dbReference type="RuleBase" id="RU003656"/>
    </source>
</evidence>
<dbReference type="AlphaFoldDB" id="A0A227KPS0"/>
<evidence type="ECO:0000256" key="9">
    <source>
        <dbReference type="ARBA" id="ARBA00023136"/>
    </source>
</evidence>
<reference evidence="17" key="1">
    <citation type="submission" date="2017-05" db="EMBL/GenBank/DDBJ databases">
        <title>Improved OligoMM genomes.</title>
        <authorList>
            <person name="Garzetti D."/>
        </authorList>
    </citation>
    <scope>NUCLEOTIDE SEQUENCE [LARGE SCALE GENOMIC DNA]</scope>
    <source>
        <strain evidence="17">YL45</strain>
    </source>
</reference>
<gene>
    <name evidence="12" type="primary">atpC</name>
    <name evidence="16" type="ORF">ADH67_03815</name>
</gene>
<dbReference type="FunFam" id="2.60.15.10:FF:000001">
    <property type="entry name" value="ATP synthase epsilon chain"/>
    <property type="match status" value="1"/>
</dbReference>
<keyword evidence="7 12" id="KW-0375">Hydrogen ion transport</keyword>
<comment type="similarity">
    <text evidence="3 12 13">Belongs to the ATPase epsilon chain family.</text>
</comment>
<dbReference type="SUPFAM" id="SSF51344">
    <property type="entry name" value="Epsilon subunit of F1F0-ATP synthase N-terminal domain"/>
    <property type="match status" value="1"/>
</dbReference>
<dbReference type="HAMAP" id="MF_00530">
    <property type="entry name" value="ATP_synth_epsil_bac"/>
    <property type="match status" value="1"/>
</dbReference>
<dbReference type="Gene3D" id="2.60.15.10">
    <property type="entry name" value="F0F1 ATP synthase delta/epsilon subunit, N-terminal"/>
    <property type="match status" value="1"/>
</dbReference>
<dbReference type="PANTHER" id="PTHR13822:SF10">
    <property type="entry name" value="ATP SYNTHASE EPSILON CHAIN, CHLOROPLASTIC"/>
    <property type="match status" value="1"/>
</dbReference>
<dbReference type="RefSeq" id="WP_066594726.1">
    <property type="nucleotide sequence ID" value="NZ_CAJTBZ010000014.1"/>
</dbReference>
<evidence type="ECO:0000313" key="16">
    <source>
        <dbReference type="EMBL" id="OXE50139.1"/>
    </source>
</evidence>
<dbReference type="InterPro" id="IPR036794">
    <property type="entry name" value="ATP_F1_dsu/esu_C_sf"/>
</dbReference>
<dbReference type="GO" id="GO:0005524">
    <property type="term" value="F:ATP binding"/>
    <property type="evidence" value="ECO:0007669"/>
    <property type="project" value="UniProtKB-UniRule"/>
</dbReference>